<organism evidence="5 6">
    <name type="scientific">Actinoplanes aureus</name>
    <dbReference type="NCBI Taxonomy" id="2792083"/>
    <lineage>
        <taxon>Bacteria</taxon>
        <taxon>Bacillati</taxon>
        <taxon>Actinomycetota</taxon>
        <taxon>Actinomycetes</taxon>
        <taxon>Micromonosporales</taxon>
        <taxon>Micromonosporaceae</taxon>
        <taxon>Actinoplanes</taxon>
    </lineage>
</organism>
<keyword evidence="2" id="KW-0804">Transcription</keyword>
<evidence type="ECO:0000259" key="3">
    <source>
        <dbReference type="Pfam" id="PF11716"/>
    </source>
</evidence>
<dbReference type="Proteomes" id="UP000598146">
    <property type="component" value="Unassembled WGS sequence"/>
</dbReference>
<evidence type="ECO:0000313" key="6">
    <source>
        <dbReference type="Proteomes" id="UP000598146"/>
    </source>
</evidence>
<dbReference type="SUPFAM" id="SSF109854">
    <property type="entry name" value="DinB/YfiT-like putative metalloenzymes"/>
    <property type="match status" value="1"/>
</dbReference>
<dbReference type="GO" id="GO:0046872">
    <property type="term" value="F:metal ion binding"/>
    <property type="evidence" value="ECO:0007669"/>
    <property type="project" value="InterPro"/>
</dbReference>
<keyword evidence="5" id="KW-0413">Isomerase</keyword>
<dbReference type="InterPro" id="IPR017517">
    <property type="entry name" value="Maleyloyr_isom"/>
</dbReference>
<keyword evidence="6" id="KW-1185">Reference proteome</keyword>
<keyword evidence="1" id="KW-0805">Transcription regulation</keyword>
<evidence type="ECO:0000259" key="4">
    <source>
        <dbReference type="Pfam" id="PF13490"/>
    </source>
</evidence>
<dbReference type="Gene3D" id="1.10.10.1320">
    <property type="entry name" value="Anti-sigma factor, zinc-finger domain"/>
    <property type="match status" value="1"/>
</dbReference>
<sequence>MTSTHSHEAIHPLIGAWALDACTPEEAELVQAHLSSCAVCSEEARTLRETAAELGGGHLRPPAGLGIRLRSAAHLRRRPAPRAPGYAKPYAAQVAALDLMLSGLPTGDWQRIAAYEQMSVHDLLAHLIATDGLVAAALGVAVRPPVEPGTDAETRTVAIVAREKERPVDETRRSWRDQAEELCLALPRRPNGATVTLGFPMVVPDALLARAFETWIHTEDIAGATGSAATTPLPEHLHPMADLAARLLPKVTARRMPDAAGRHVRLHLTGAGGGTWTVPVVSGHTAGEPDAEITADVVEFCRLVGARRDPDAFPAELGGDTALARAWLAAAPSLAPYP</sequence>
<evidence type="ECO:0000313" key="5">
    <source>
        <dbReference type="EMBL" id="MBG0567934.1"/>
    </source>
</evidence>
<dbReference type="InterPro" id="IPR024344">
    <property type="entry name" value="MDMPI_metal-binding"/>
</dbReference>
<name>A0A931CFZ8_9ACTN</name>
<dbReference type="Pfam" id="PF11716">
    <property type="entry name" value="MDMPI_N"/>
    <property type="match status" value="1"/>
</dbReference>
<reference evidence="5" key="1">
    <citation type="submission" date="2020-11" db="EMBL/GenBank/DDBJ databases">
        <title>Isolation and identification of active actinomycetes.</title>
        <authorList>
            <person name="Sun X."/>
        </authorList>
    </citation>
    <scope>NUCLEOTIDE SEQUENCE</scope>
    <source>
        <strain evidence="5">NEAU-A11</strain>
    </source>
</reference>
<dbReference type="AlphaFoldDB" id="A0A931CFZ8"/>
<protein>
    <submittedName>
        <fullName evidence="5">Maleylpyruvate isomerase family mycothiol-dependent enzyme</fullName>
    </submittedName>
</protein>
<dbReference type="InterPro" id="IPR041916">
    <property type="entry name" value="Anti_sigma_zinc_sf"/>
</dbReference>
<evidence type="ECO:0000256" key="2">
    <source>
        <dbReference type="ARBA" id="ARBA00023163"/>
    </source>
</evidence>
<dbReference type="RefSeq" id="WP_196419764.1">
    <property type="nucleotide sequence ID" value="NZ_JADQTO010000032.1"/>
</dbReference>
<dbReference type="Pfam" id="PF13490">
    <property type="entry name" value="zf-HC2"/>
    <property type="match status" value="1"/>
</dbReference>
<dbReference type="GO" id="GO:0016853">
    <property type="term" value="F:isomerase activity"/>
    <property type="evidence" value="ECO:0007669"/>
    <property type="project" value="UniProtKB-KW"/>
</dbReference>
<dbReference type="Gene3D" id="1.20.120.450">
    <property type="entry name" value="dinb family like domain"/>
    <property type="match status" value="1"/>
</dbReference>
<feature type="domain" description="Putative zinc-finger" evidence="4">
    <location>
        <begin position="9"/>
        <end position="40"/>
    </location>
</feature>
<accession>A0A931CFZ8</accession>
<dbReference type="NCBIfam" id="TIGR03083">
    <property type="entry name" value="maleylpyruvate isomerase family mycothiol-dependent enzyme"/>
    <property type="match status" value="1"/>
</dbReference>
<feature type="domain" description="Mycothiol-dependent maleylpyruvate isomerase metal-binding" evidence="3">
    <location>
        <begin position="91"/>
        <end position="222"/>
    </location>
</feature>
<proteinExistence type="predicted"/>
<dbReference type="InterPro" id="IPR034660">
    <property type="entry name" value="DinB/YfiT-like"/>
</dbReference>
<dbReference type="InterPro" id="IPR027383">
    <property type="entry name" value="Znf_put"/>
</dbReference>
<dbReference type="EMBL" id="JADQTO010000032">
    <property type="protein sequence ID" value="MBG0567934.1"/>
    <property type="molecule type" value="Genomic_DNA"/>
</dbReference>
<evidence type="ECO:0000256" key="1">
    <source>
        <dbReference type="ARBA" id="ARBA00023015"/>
    </source>
</evidence>
<comment type="caution">
    <text evidence="5">The sequence shown here is derived from an EMBL/GenBank/DDBJ whole genome shotgun (WGS) entry which is preliminary data.</text>
</comment>
<gene>
    <name evidence="5" type="ORF">I4J89_41495</name>
</gene>